<organism evidence="9 10">
    <name type="scientific">Exophiala aquamarina CBS 119918</name>
    <dbReference type="NCBI Taxonomy" id="1182545"/>
    <lineage>
        <taxon>Eukaryota</taxon>
        <taxon>Fungi</taxon>
        <taxon>Dikarya</taxon>
        <taxon>Ascomycota</taxon>
        <taxon>Pezizomycotina</taxon>
        <taxon>Eurotiomycetes</taxon>
        <taxon>Chaetothyriomycetidae</taxon>
        <taxon>Chaetothyriales</taxon>
        <taxon>Herpotrichiellaceae</taxon>
        <taxon>Exophiala</taxon>
    </lineage>
</organism>
<evidence type="ECO:0000256" key="2">
    <source>
        <dbReference type="ARBA" id="ARBA00022448"/>
    </source>
</evidence>
<comment type="subcellular location">
    <subcellularLocation>
        <location evidence="1">Membrane</location>
        <topology evidence="1">Multi-pass membrane protein</topology>
    </subcellularLocation>
</comment>
<feature type="transmembrane region" description="Helical" evidence="7">
    <location>
        <begin position="294"/>
        <end position="314"/>
    </location>
</feature>
<dbReference type="OrthoDB" id="2985014at2759"/>
<dbReference type="RefSeq" id="XP_013265853.1">
    <property type="nucleotide sequence ID" value="XM_013410399.1"/>
</dbReference>
<feature type="transmembrane region" description="Helical" evidence="7">
    <location>
        <begin position="334"/>
        <end position="351"/>
    </location>
</feature>
<evidence type="ECO:0000256" key="1">
    <source>
        <dbReference type="ARBA" id="ARBA00004141"/>
    </source>
</evidence>
<dbReference type="InterPro" id="IPR011701">
    <property type="entry name" value="MFS"/>
</dbReference>
<accession>A0A072PVC8</accession>
<comment type="caution">
    <text evidence="9">The sequence shown here is derived from an EMBL/GenBank/DDBJ whole genome shotgun (WGS) entry which is preliminary data.</text>
</comment>
<feature type="transmembrane region" description="Helical" evidence="7">
    <location>
        <begin position="60"/>
        <end position="77"/>
    </location>
</feature>
<feature type="transmembrane region" description="Helical" evidence="7">
    <location>
        <begin position="155"/>
        <end position="178"/>
    </location>
</feature>
<proteinExistence type="predicted"/>
<evidence type="ECO:0000256" key="6">
    <source>
        <dbReference type="SAM" id="MobiDB-lite"/>
    </source>
</evidence>
<dbReference type="Gene3D" id="1.20.1250.20">
    <property type="entry name" value="MFS general substrate transporter like domains"/>
    <property type="match status" value="2"/>
</dbReference>
<dbReference type="Proteomes" id="UP000027920">
    <property type="component" value="Unassembled WGS sequence"/>
</dbReference>
<feature type="transmembrane region" description="Helical" evidence="7">
    <location>
        <begin position="384"/>
        <end position="407"/>
    </location>
</feature>
<keyword evidence="2" id="KW-0813">Transport</keyword>
<feature type="transmembrane region" description="Helical" evidence="7">
    <location>
        <begin position="190"/>
        <end position="211"/>
    </location>
</feature>
<keyword evidence="4 7" id="KW-1133">Transmembrane helix</keyword>
<dbReference type="VEuPathDB" id="FungiDB:A1O9_01240"/>
<feature type="transmembrane region" description="Helical" evidence="7">
    <location>
        <begin position="223"/>
        <end position="245"/>
    </location>
</feature>
<feature type="transmembrane region" description="Helical" evidence="7">
    <location>
        <begin position="451"/>
        <end position="474"/>
    </location>
</feature>
<feature type="transmembrane region" description="Helical" evidence="7">
    <location>
        <begin position="129"/>
        <end position="149"/>
    </location>
</feature>
<sequence length="507" mass="56865">MLFHTSGDRELTYSGEKPRDGMGHQFDYDPDMAHPAAEYRDQHPVTLPPGVSERKLITKIDFRVIPALSILYLLAFLDRTNVANAAIFGLQKDLGLSATQYSTALTIFFVPYIIFEIPSNIILKKLKPHVWLSLCMFGFGLVTVCQGLVQGYGGIIATRFFLGLFEAGMFPGSFYLIGMWYTRNEAQKRYTFFFASTTLAGAFGGLLASAIGKMDGIRGYLGWRWVFILEGLLTCVVSFAIFFAIPDFPEDAKWLTEPEREYVKARLQEDQGKSALERSITFKDVVNCFKDYKLFLGGLMYFGLIVPAYGYAYFAPTIIKSYGYSPIQTQLHSVPPWAAAFGFSMFVAAFSDWTRHRFLFTIGPICISITGFAMLMVIHHHRNAQYAALFLITCGTYSAMPIIVCWFTMNLGGHHRRAVGSGWIIGFGNIGGIIASYSFKASDASSFFHRGYSICLGFICLSAVSCVLYFIAVVSQNRSRAKTRDVGVTEYEKIELGDMSPSYRYMY</sequence>
<evidence type="ECO:0000256" key="5">
    <source>
        <dbReference type="ARBA" id="ARBA00023136"/>
    </source>
</evidence>
<dbReference type="GO" id="GO:0005886">
    <property type="term" value="C:plasma membrane"/>
    <property type="evidence" value="ECO:0007669"/>
    <property type="project" value="TreeGrafter"/>
</dbReference>
<feature type="transmembrane region" description="Helical" evidence="7">
    <location>
        <begin position="419"/>
        <end position="439"/>
    </location>
</feature>
<evidence type="ECO:0000256" key="4">
    <source>
        <dbReference type="ARBA" id="ARBA00022989"/>
    </source>
</evidence>
<dbReference type="Pfam" id="PF07690">
    <property type="entry name" value="MFS_1"/>
    <property type="match status" value="1"/>
</dbReference>
<gene>
    <name evidence="9" type="ORF">A1O9_01240</name>
</gene>
<evidence type="ECO:0000259" key="8">
    <source>
        <dbReference type="PROSITE" id="PS50850"/>
    </source>
</evidence>
<dbReference type="FunFam" id="1.20.1250.20:FF:000034">
    <property type="entry name" value="MFS general substrate transporter"/>
    <property type="match status" value="1"/>
</dbReference>
<feature type="domain" description="Major facilitator superfamily (MFS) profile" evidence="8">
    <location>
        <begin position="64"/>
        <end position="480"/>
    </location>
</feature>
<dbReference type="PANTHER" id="PTHR43791:SF46">
    <property type="entry name" value="MAJOR FACILITATOR SUPERFAMILY (MFS) PROFILE DOMAIN-CONTAINING PROTEIN-RELATED"/>
    <property type="match status" value="1"/>
</dbReference>
<dbReference type="GO" id="GO:0022857">
    <property type="term" value="F:transmembrane transporter activity"/>
    <property type="evidence" value="ECO:0007669"/>
    <property type="project" value="InterPro"/>
</dbReference>
<name>A0A072PVC8_9EURO</name>
<dbReference type="EMBL" id="AMGV01000001">
    <property type="protein sequence ID" value="KEF63263.1"/>
    <property type="molecule type" value="Genomic_DNA"/>
</dbReference>
<protein>
    <recommendedName>
        <fullName evidence="8">Major facilitator superfamily (MFS) profile domain-containing protein</fullName>
    </recommendedName>
</protein>
<dbReference type="HOGENOM" id="CLU_001265_0_1_1"/>
<dbReference type="AlphaFoldDB" id="A0A072PVC8"/>
<dbReference type="InterPro" id="IPR036259">
    <property type="entry name" value="MFS_trans_sf"/>
</dbReference>
<feature type="region of interest" description="Disordered" evidence="6">
    <location>
        <begin position="1"/>
        <end position="25"/>
    </location>
</feature>
<feature type="transmembrane region" description="Helical" evidence="7">
    <location>
        <begin position="97"/>
        <end position="117"/>
    </location>
</feature>
<reference evidence="9 10" key="1">
    <citation type="submission" date="2013-03" db="EMBL/GenBank/DDBJ databases">
        <title>The Genome Sequence of Exophiala aquamarina CBS 119918.</title>
        <authorList>
            <consortium name="The Broad Institute Genomics Platform"/>
            <person name="Cuomo C."/>
            <person name="de Hoog S."/>
            <person name="Gorbushina A."/>
            <person name="Walker B."/>
            <person name="Young S.K."/>
            <person name="Zeng Q."/>
            <person name="Gargeya S."/>
            <person name="Fitzgerald M."/>
            <person name="Haas B."/>
            <person name="Abouelleil A."/>
            <person name="Allen A.W."/>
            <person name="Alvarado L."/>
            <person name="Arachchi H.M."/>
            <person name="Berlin A.M."/>
            <person name="Chapman S.B."/>
            <person name="Gainer-Dewar J."/>
            <person name="Goldberg J."/>
            <person name="Griggs A."/>
            <person name="Gujja S."/>
            <person name="Hansen M."/>
            <person name="Howarth C."/>
            <person name="Imamovic A."/>
            <person name="Ireland A."/>
            <person name="Larimer J."/>
            <person name="McCowan C."/>
            <person name="Murphy C."/>
            <person name="Pearson M."/>
            <person name="Poon T.W."/>
            <person name="Priest M."/>
            <person name="Roberts A."/>
            <person name="Saif S."/>
            <person name="Shea T."/>
            <person name="Sisk P."/>
            <person name="Sykes S."/>
            <person name="Wortman J."/>
            <person name="Nusbaum C."/>
            <person name="Birren B."/>
        </authorList>
    </citation>
    <scope>NUCLEOTIDE SEQUENCE [LARGE SCALE GENOMIC DNA]</scope>
    <source>
        <strain evidence="9 10">CBS 119918</strain>
    </source>
</reference>
<dbReference type="GeneID" id="25276187"/>
<keyword evidence="5 7" id="KW-0472">Membrane</keyword>
<dbReference type="PROSITE" id="PS50850">
    <property type="entry name" value="MFS"/>
    <property type="match status" value="1"/>
</dbReference>
<dbReference type="PANTHER" id="PTHR43791">
    <property type="entry name" value="PERMEASE-RELATED"/>
    <property type="match status" value="1"/>
</dbReference>
<dbReference type="FunFam" id="1.20.1250.20:FF:000068">
    <property type="entry name" value="MFS general substrate transporter"/>
    <property type="match status" value="1"/>
</dbReference>
<evidence type="ECO:0000256" key="7">
    <source>
        <dbReference type="SAM" id="Phobius"/>
    </source>
</evidence>
<evidence type="ECO:0000313" key="10">
    <source>
        <dbReference type="Proteomes" id="UP000027920"/>
    </source>
</evidence>
<evidence type="ECO:0000256" key="3">
    <source>
        <dbReference type="ARBA" id="ARBA00022692"/>
    </source>
</evidence>
<keyword evidence="3 7" id="KW-0812">Transmembrane</keyword>
<feature type="transmembrane region" description="Helical" evidence="7">
    <location>
        <begin position="358"/>
        <end position="378"/>
    </location>
</feature>
<dbReference type="InterPro" id="IPR020846">
    <property type="entry name" value="MFS_dom"/>
</dbReference>
<feature type="compositionally biased region" description="Basic and acidic residues" evidence="6">
    <location>
        <begin position="1"/>
        <end position="22"/>
    </location>
</feature>
<keyword evidence="10" id="KW-1185">Reference proteome</keyword>
<evidence type="ECO:0000313" key="9">
    <source>
        <dbReference type="EMBL" id="KEF63263.1"/>
    </source>
</evidence>
<dbReference type="SUPFAM" id="SSF103473">
    <property type="entry name" value="MFS general substrate transporter"/>
    <property type="match status" value="1"/>
</dbReference>